<sequence length="221" mass="24819">MKTRNRTSTTRLFYLLGCLLMAAGIYGCVPSTQITGTWKSPQATAKTFNNVVVAAMTDDVQARQTIENQLEEQLQARGIKVTKSINLFPPSTMQGTESPADMMLDRITSDGYDGILTVAVVDQETDTRYVPGTTAYAPISRFGYYNTFRGYYGYMSPTLYRPGYYTKEKIYFLETNLYDTSNENLVWSAQSKSYDPASLTSFADTFSEITVKQMAKENIIN</sequence>
<protein>
    <recommendedName>
        <fullName evidence="3">DUF4136 domain-containing protein</fullName>
    </recommendedName>
</protein>
<dbReference type="PROSITE" id="PS51257">
    <property type="entry name" value="PROKAR_LIPOPROTEIN"/>
    <property type="match status" value="1"/>
</dbReference>
<proteinExistence type="predicted"/>
<evidence type="ECO:0008006" key="3">
    <source>
        <dbReference type="Google" id="ProtNLM"/>
    </source>
</evidence>
<evidence type="ECO:0000313" key="2">
    <source>
        <dbReference type="Proteomes" id="UP000182491"/>
    </source>
</evidence>
<accession>A0A1I7K9G7</accession>
<organism evidence="1 2">
    <name type="scientific">Pontibacter akesuensis</name>
    <dbReference type="NCBI Taxonomy" id="388950"/>
    <lineage>
        <taxon>Bacteria</taxon>
        <taxon>Pseudomonadati</taxon>
        <taxon>Bacteroidota</taxon>
        <taxon>Cytophagia</taxon>
        <taxon>Cytophagales</taxon>
        <taxon>Hymenobacteraceae</taxon>
        <taxon>Pontibacter</taxon>
    </lineage>
</organism>
<dbReference type="OrthoDB" id="6078026at2"/>
<dbReference type="STRING" id="388950.GCA_001611675_01142"/>
<keyword evidence="2" id="KW-1185">Reference proteome</keyword>
<name>A0A1I7K9G7_9BACT</name>
<reference evidence="2" key="1">
    <citation type="submission" date="2016-10" db="EMBL/GenBank/DDBJ databases">
        <authorList>
            <person name="Varghese N."/>
        </authorList>
    </citation>
    <scope>NUCLEOTIDE SEQUENCE [LARGE SCALE GENOMIC DNA]</scope>
    <source>
        <strain evidence="2">DSM 18820</strain>
    </source>
</reference>
<evidence type="ECO:0000313" key="1">
    <source>
        <dbReference type="EMBL" id="SFU94096.1"/>
    </source>
</evidence>
<dbReference type="Proteomes" id="UP000182491">
    <property type="component" value="Unassembled WGS sequence"/>
</dbReference>
<dbReference type="AlphaFoldDB" id="A0A1I7K9G7"/>
<dbReference type="EMBL" id="FPCA01000004">
    <property type="protein sequence ID" value="SFU94096.1"/>
    <property type="molecule type" value="Genomic_DNA"/>
</dbReference>
<gene>
    <name evidence="1" type="ORF">SAMN04487941_3560</name>
</gene>
<dbReference type="RefSeq" id="WP_068837262.1">
    <property type="nucleotide sequence ID" value="NZ_BMXC01000004.1"/>
</dbReference>